<accession>A0A934UJC4</accession>
<keyword evidence="1" id="KW-0472">Membrane</keyword>
<evidence type="ECO:0000313" key="2">
    <source>
        <dbReference type="EMBL" id="MBK0369811.1"/>
    </source>
</evidence>
<keyword evidence="1" id="KW-0812">Transmembrane</keyword>
<protein>
    <submittedName>
        <fullName evidence="2">Uncharacterized protein</fullName>
    </submittedName>
</protein>
<keyword evidence="1" id="KW-1133">Transmembrane helix</keyword>
<dbReference type="EMBL" id="JAEHFV010000002">
    <property type="protein sequence ID" value="MBK0369811.1"/>
    <property type="molecule type" value="Genomic_DNA"/>
</dbReference>
<reference evidence="2" key="1">
    <citation type="submission" date="2020-12" db="EMBL/GenBank/DDBJ databases">
        <title>Bacterial novel species Flavobacterium sp. SE-1-e isolated from soil.</title>
        <authorList>
            <person name="Jung H.-Y."/>
        </authorList>
    </citation>
    <scope>NUCLEOTIDE SEQUENCE</scope>
    <source>
        <strain evidence="2">SE-1-e</strain>
    </source>
</reference>
<keyword evidence="3" id="KW-1185">Reference proteome</keyword>
<proteinExistence type="predicted"/>
<sequence length="166" mass="19586">MDIITIISILLVLAIMYFGVQYFDNSEKSKNIADEIIKEVSRYGENELTPDELKISNLIFKMVKVAELKPNLMNIKEAHYHGAIDEISLEIFKFGMYRLKNKEMANKYFQNIGYIEVNKMKFINDFNSKISSHHFKNFTQTQVNDYLLFWILKFRDDTKSINSFLS</sequence>
<feature type="transmembrane region" description="Helical" evidence="1">
    <location>
        <begin position="6"/>
        <end position="23"/>
    </location>
</feature>
<evidence type="ECO:0000313" key="3">
    <source>
        <dbReference type="Proteomes" id="UP000609172"/>
    </source>
</evidence>
<evidence type="ECO:0000256" key="1">
    <source>
        <dbReference type="SAM" id="Phobius"/>
    </source>
</evidence>
<dbReference type="Proteomes" id="UP000609172">
    <property type="component" value="Unassembled WGS sequence"/>
</dbReference>
<dbReference type="AlphaFoldDB" id="A0A934UJC4"/>
<comment type="caution">
    <text evidence="2">The sequence shown here is derived from an EMBL/GenBank/DDBJ whole genome shotgun (WGS) entry which is preliminary data.</text>
</comment>
<gene>
    <name evidence="2" type="ORF">I5M07_08165</name>
</gene>
<organism evidence="2 3">
    <name type="scientific">Flavobacterium agrisoli</name>
    <dbReference type="NCBI Taxonomy" id="2793066"/>
    <lineage>
        <taxon>Bacteria</taxon>
        <taxon>Pseudomonadati</taxon>
        <taxon>Bacteroidota</taxon>
        <taxon>Flavobacteriia</taxon>
        <taxon>Flavobacteriales</taxon>
        <taxon>Flavobacteriaceae</taxon>
        <taxon>Flavobacterium</taxon>
    </lineage>
</organism>
<dbReference type="RefSeq" id="WP_200105723.1">
    <property type="nucleotide sequence ID" value="NZ_JAEHFV010000002.1"/>
</dbReference>
<name>A0A934UJC4_9FLAO</name>